<dbReference type="Pfam" id="PF02436">
    <property type="entry name" value="PYC_OADA"/>
    <property type="match status" value="1"/>
</dbReference>
<evidence type="ECO:0000256" key="5">
    <source>
        <dbReference type="ARBA" id="ARBA00079224"/>
    </source>
</evidence>
<accession>A0A2L1CA85</accession>
<dbReference type="Pfam" id="PF00364">
    <property type="entry name" value="Biotin_lipoyl"/>
    <property type="match status" value="1"/>
</dbReference>
<comment type="cofactor">
    <cofactor evidence="1">
        <name>Co(2+)</name>
        <dbReference type="ChEBI" id="CHEBI:48828"/>
    </cofactor>
</comment>
<name>A0A2L1CA85_METMI</name>
<dbReference type="Proteomes" id="UP000239462">
    <property type="component" value="Chromosome"/>
</dbReference>
<evidence type="ECO:0000259" key="7">
    <source>
        <dbReference type="PROSITE" id="PS50991"/>
    </source>
</evidence>
<dbReference type="FunFam" id="2.40.50.100:FF:000003">
    <property type="entry name" value="Acetyl-CoA carboxylase biotin carboxyl carrier protein"/>
    <property type="match status" value="1"/>
</dbReference>
<evidence type="ECO:0000256" key="4">
    <source>
        <dbReference type="ARBA" id="ARBA00073541"/>
    </source>
</evidence>
<dbReference type="Pfam" id="PF00682">
    <property type="entry name" value="HMGL-like"/>
    <property type="match status" value="1"/>
</dbReference>
<evidence type="ECO:0000313" key="8">
    <source>
        <dbReference type="EMBL" id="AVB76130.1"/>
    </source>
</evidence>
<keyword evidence="2" id="KW-0092">Biotin</keyword>
<evidence type="ECO:0000313" key="11">
    <source>
        <dbReference type="Proteomes" id="UP000239462"/>
    </source>
</evidence>
<evidence type="ECO:0000313" key="13">
    <source>
        <dbReference type="Proteomes" id="UP000590564"/>
    </source>
</evidence>
<dbReference type="GeneID" id="36101807"/>
<dbReference type="InterPro" id="IPR013785">
    <property type="entry name" value="Aldolase_TIM"/>
</dbReference>
<dbReference type="CDD" id="cd07937">
    <property type="entry name" value="DRE_TIM_PC_TC_5S"/>
    <property type="match status" value="1"/>
</dbReference>
<dbReference type="GO" id="GO:0006814">
    <property type="term" value="P:sodium ion transport"/>
    <property type="evidence" value="ECO:0007669"/>
    <property type="project" value="InterPro"/>
</dbReference>
<dbReference type="PANTHER" id="PTHR43778">
    <property type="entry name" value="PYRUVATE CARBOXYLASE"/>
    <property type="match status" value="1"/>
</dbReference>
<dbReference type="SUPFAM" id="SSF89000">
    <property type="entry name" value="post-HMGL domain-like"/>
    <property type="match status" value="1"/>
</dbReference>
<organism evidence="8 11">
    <name type="scientific">Methanococcus maripaludis</name>
    <name type="common">Methanococcus deltae</name>
    <dbReference type="NCBI Taxonomy" id="39152"/>
    <lineage>
        <taxon>Archaea</taxon>
        <taxon>Methanobacteriati</taxon>
        <taxon>Methanobacteriota</taxon>
        <taxon>Methanomada group</taxon>
        <taxon>Methanococci</taxon>
        <taxon>Methanococcales</taxon>
        <taxon>Methanococcaceae</taxon>
        <taxon>Methanococcus</taxon>
    </lineage>
</organism>
<dbReference type="RefSeq" id="WP_104837717.1">
    <property type="nucleotide sequence ID" value="NZ_CP026606.1"/>
</dbReference>
<dbReference type="GO" id="GO:0005737">
    <property type="term" value="C:cytoplasm"/>
    <property type="evidence" value="ECO:0007669"/>
    <property type="project" value="TreeGrafter"/>
</dbReference>
<dbReference type="InterPro" id="IPR011053">
    <property type="entry name" value="Single_hybrid_motif"/>
</dbReference>
<evidence type="ECO:0000256" key="3">
    <source>
        <dbReference type="ARBA" id="ARBA00064342"/>
    </source>
</evidence>
<dbReference type="Proteomes" id="UP000567099">
    <property type="component" value="Unassembled WGS sequence"/>
</dbReference>
<dbReference type="NCBIfam" id="NF006761">
    <property type="entry name" value="PRK09282.1"/>
    <property type="match status" value="1"/>
</dbReference>
<comment type="subunit">
    <text evidence="3">Heterooctamer of four A and four B subunits.</text>
</comment>
<evidence type="ECO:0000313" key="10">
    <source>
        <dbReference type="EMBL" id="MBB6497402.1"/>
    </source>
</evidence>
<keyword evidence="9" id="KW-0670">Pyruvate</keyword>
<dbReference type="GO" id="GO:0006094">
    <property type="term" value="P:gluconeogenesis"/>
    <property type="evidence" value="ECO:0007669"/>
    <property type="project" value="TreeGrafter"/>
</dbReference>
<protein>
    <recommendedName>
        <fullName evidence="4">Pyruvate carboxylase subunit B</fullName>
    </recommendedName>
    <alternativeName>
        <fullName evidence="5">Pyruvic carboxylase B</fullName>
    </alternativeName>
</protein>
<dbReference type="SUPFAM" id="SSF51230">
    <property type="entry name" value="Single hybrid motif"/>
    <property type="match status" value="1"/>
</dbReference>
<reference evidence="11" key="1">
    <citation type="journal article" date="2018" name="Genome Announc.">
        <title>Complete Genome Sequence of the Methanococcus maripaludis Type Strain JJ (DSM 2067), a Model for Selenoprotein Synthesis in Archaea.</title>
        <authorList>
            <person name="Poehlein A."/>
            <person name="Heym D."/>
            <person name="Quitzke V."/>
            <person name="Fersch J."/>
            <person name="Daniel R."/>
            <person name="Rother M."/>
        </authorList>
    </citation>
    <scope>NUCLEOTIDE SEQUENCE [LARGE SCALE GENOMIC DNA]</scope>
    <source>
        <strain evidence="11">DSM 2067</strain>
    </source>
</reference>
<reference evidence="8" key="2">
    <citation type="submission" date="2018-02" db="EMBL/GenBank/DDBJ databases">
        <title>Complete genome sequence of the Methanococcus maripaludis type strain JJ (DSM 2067), a model for selenoprotein synthesis in Archaea.</title>
        <authorList>
            <person name="Poehlein A."/>
            <person name="Heym D."/>
            <person name="Quitzke V."/>
            <person name="Fersch J."/>
            <person name="Daniel R."/>
            <person name="Rother M."/>
        </authorList>
    </citation>
    <scope>NUCLEOTIDE SEQUENCE [LARGE SCALE GENOMIC DNA]</scope>
    <source>
        <strain evidence="8">DSM 2067</strain>
    </source>
</reference>
<dbReference type="NCBIfam" id="TIGR01108">
    <property type="entry name" value="oadA"/>
    <property type="match status" value="1"/>
</dbReference>
<feature type="domain" description="Pyruvate carboxyltransferase" evidence="7">
    <location>
        <begin position="2"/>
        <end position="262"/>
    </location>
</feature>
<dbReference type="AlphaFoldDB" id="A0A2L1CA85"/>
<gene>
    <name evidence="8" type="primary">cfiA</name>
    <name evidence="9" type="ORF">HNP94_001574</name>
    <name evidence="10" type="ORF">HNP96_001445</name>
    <name evidence="8" type="ORF">MMJJ_07170</name>
</gene>
<evidence type="ECO:0000256" key="1">
    <source>
        <dbReference type="ARBA" id="ARBA00001941"/>
    </source>
</evidence>
<dbReference type="PROSITE" id="PS50991">
    <property type="entry name" value="PYR_CT"/>
    <property type="match status" value="1"/>
</dbReference>
<dbReference type="EMBL" id="JACDUO010000002">
    <property type="protein sequence ID" value="MBA2864552.1"/>
    <property type="molecule type" value="Genomic_DNA"/>
</dbReference>
<feature type="domain" description="Lipoyl-binding" evidence="6">
    <location>
        <begin position="494"/>
        <end position="569"/>
    </location>
</feature>
<dbReference type="InterPro" id="IPR005776">
    <property type="entry name" value="OadA"/>
</dbReference>
<dbReference type="PANTHER" id="PTHR43778:SF2">
    <property type="entry name" value="PYRUVATE CARBOXYLASE, MITOCHONDRIAL"/>
    <property type="match status" value="1"/>
</dbReference>
<dbReference type="InterPro" id="IPR003379">
    <property type="entry name" value="Carboxylase_cons_dom"/>
</dbReference>
<proteinExistence type="predicted"/>
<dbReference type="CDD" id="cd06850">
    <property type="entry name" value="biotinyl_domain"/>
    <property type="match status" value="1"/>
</dbReference>
<sequence>MVKITDTSFRDAHQSLMATRLRTEDMLPIAEKMDEVGFYSMEVWGGATFDSCIRYLNEDPWERLRELKGKIQNTPLQMLLRGQNLVGYRHYPDDVVDKFIQKSIENGIDIVRIFDALNDIRNVEYSIKAVKKYGAEVQGAISYTTSPVHTTEQFVELAKQFEELGCDSLCIKDMAGLLRPFDAKELVGMLKEELSIPIDLHSHCTAGIAPLAYMSSVEAGIDILNCAMSPLSMGTSQPPVESIVAALKGTKYDTNLDLVLLTEIRDYFDEIRNKYKCLINPISERVDARILRYQVPGGMLSNLVSQLKEQGALDKFEEVLNEIPNVRKDLGYPPLVTPTSQIVGTQAVMNVLTDERYKIITNEVSNYLKGYYGKSPAPISKDLVKRVLQDGEKQITCRPADLLEPEYEIMEKEAFAKGIVSKEEDILTYALYPQVAVKFLRGELKAETIPQEKDVSKFMEIPNEYIVEVDGDSFNVKVEPVYSSGIKKEEKKEIITAETEGAVTSPFRGIVTKIKVSTGASVKQGDQILVLEAMKMENPVECPVDGTVEKIIVKEGQSVNVGDILMIIK</sequence>
<dbReference type="EMBL" id="CP026606">
    <property type="protein sequence ID" value="AVB76130.1"/>
    <property type="molecule type" value="Genomic_DNA"/>
</dbReference>
<dbReference type="GO" id="GO:0008948">
    <property type="term" value="F:oxaloacetate decarboxylase activity"/>
    <property type="evidence" value="ECO:0007669"/>
    <property type="project" value="InterPro"/>
</dbReference>
<evidence type="ECO:0000313" key="12">
    <source>
        <dbReference type="Proteomes" id="UP000567099"/>
    </source>
</evidence>
<dbReference type="InterPro" id="IPR000089">
    <property type="entry name" value="Biotin_lipoyl"/>
</dbReference>
<dbReference type="KEGG" id="mmad:MMJJ_07170"/>
<evidence type="ECO:0000256" key="2">
    <source>
        <dbReference type="ARBA" id="ARBA00023267"/>
    </source>
</evidence>
<dbReference type="PROSITE" id="PS50968">
    <property type="entry name" value="BIOTINYL_LIPOYL"/>
    <property type="match status" value="1"/>
</dbReference>
<dbReference type="GO" id="GO:0004736">
    <property type="term" value="F:pyruvate carboxylase activity"/>
    <property type="evidence" value="ECO:0007669"/>
    <property type="project" value="TreeGrafter"/>
</dbReference>
<dbReference type="InterPro" id="IPR055268">
    <property type="entry name" value="PCB-like"/>
</dbReference>
<reference evidence="9 12" key="3">
    <citation type="submission" date="2020-07" db="EMBL/GenBank/DDBJ databases">
        <title>Genomic Encyclopedia of Type Strains, Phase IV (KMG-V): Genome sequencing to study the core and pangenomes of soil and plant-associated prokaryotes.</title>
        <authorList>
            <person name="Whitman W."/>
        </authorList>
    </citation>
    <scope>NUCLEOTIDE SEQUENCE [LARGE SCALE GENOMIC DNA]</scope>
    <source>
        <strain evidence="9 12">C13</strain>
        <strain evidence="10 13">D1</strain>
    </source>
</reference>
<keyword evidence="8" id="KW-0436">Ligase</keyword>
<evidence type="ECO:0000259" key="6">
    <source>
        <dbReference type="PROSITE" id="PS50968"/>
    </source>
</evidence>
<dbReference type="Proteomes" id="UP000590564">
    <property type="component" value="Unassembled WGS sequence"/>
</dbReference>
<dbReference type="Gene3D" id="2.40.50.100">
    <property type="match status" value="1"/>
</dbReference>
<dbReference type="SUPFAM" id="SSF51569">
    <property type="entry name" value="Aldolase"/>
    <property type="match status" value="1"/>
</dbReference>
<dbReference type="InterPro" id="IPR000891">
    <property type="entry name" value="PYR_CT"/>
</dbReference>
<dbReference type="Gene3D" id="3.20.20.70">
    <property type="entry name" value="Aldolase class I"/>
    <property type="match status" value="1"/>
</dbReference>
<evidence type="ECO:0000313" key="9">
    <source>
        <dbReference type="EMBL" id="MBA2864552.1"/>
    </source>
</evidence>
<dbReference type="EMBL" id="JACHED010000003">
    <property type="protein sequence ID" value="MBB6497402.1"/>
    <property type="molecule type" value="Genomic_DNA"/>
</dbReference>